<reference evidence="1" key="1">
    <citation type="submission" date="2021-10" db="EMBL/GenBank/DDBJ databases">
        <title>Melipona bicolor Genome sequencing and assembly.</title>
        <authorList>
            <person name="Araujo N.S."/>
            <person name="Arias M.C."/>
        </authorList>
    </citation>
    <scope>NUCLEOTIDE SEQUENCE</scope>
    <source>
        <strain evidence="1">USP_2M_L1-L4_2017</strain>
        <tissue evidence="1">Whole body</tissue>
    </source>
</reference>
<name>A0AA40GEW9_9HYME</name>
<dbReference type="EMBL" id="JAHYIQ010000001">
    <property type="protein sequence ID" value="KAK1136576.1"/>
    <property type="molecule type" value="Genomic_DNA"/>
</dbReference>
<protein>
    <submittedName>
        <fullName evidence="1">Uncharacterized protein</fullName>
    </submittedName>
</protein>
<comment type="caution">
    <text evidence="1">The sequence shown here is derived from an EMBL/GenBank/DDBJ whole genome shotgun (WGS) entry which is preliminary data.</text>
</comment>
<dbReference type="AlphaFoldDB" id="A0AA40GEW9"/>
<evidence type="ECO:0000313" key="1">
    <source>
        <dbReference type="EMBL" id="KAK1136576.1"/>
    </source>
</evidence>
<proteinExistence type="predicted"/>
<evidence type="ECO:0000313" key="2">
    <source>
        <dbReference type="Proteomes" id="UP001177670"/>
    </source>
</evidence>
<dbReference type="Proteomes" id="UP001177670">
    <property type="component" value="Unassembled WGS sequence"/>
</dbReference>
<keyword evidence="2" id="KW-1185">Reference proteome</keyword>
<accession>A0AA40GEW9</accession>
<sequence>MKNMIVQREQIRMVGDTVVKFQMTQHSAFRHIKSILEVAPAGAWPDSVHELQNRLTMNTVNVNAHVILHRKPCTATGNPETRGTKVAPECRGLMDTYGRHPYGNHPSALQPNSASGAGLVIAL</sequence>
<gene>
    <name evidence="1" type="ORF">K0M31_001122</name>
</gene>
<organism evidence="1 2">
    <name type="scientific">Melipona bicolor</name>
    <dbReference type="NCBI Taxonomy" id="60889"/>
    <lineage>
        <taxon>Eukaryota</taxon>
        <taxon>Metazoa</taxon>
        <taxon>Ecdysozoa</taxon>
        <taxon>Arthropoda</taxon>
        <taxon>Hexapoda</taxon>
        <taxon>Insecta</taxon>
        <taxon>Pterygota</taxon>
        <taxon>Neoptera</taxon>
        <taxon>Endopterygota</taxon>
        <taxon>Hymenoptera</taxon>
        <taxon>Apocrita</taxon>
        <taxon>Aculeata</taxon>
        <taxon>Apoidea</taxon>
        <taxon>Anthophila</taxon>
        <taxon>Apidae</taxon>
        <taxon>Melipona</taxon>
    </lineage>
</organism>